<keyword evidence="3" id="KW-1185">Reference proteome</keyword>
<dbReference type="GO" id="GO:0071111">
    <property type="term" value="F:cyclic-guanylate-specific phosphodiesterase activity"/>
    <property type="evidence" value="ECO:0007669"/>
    <property type="project" value="InterPro"/>
</dbReference>
<organism evidence="2 3">
    <name type="scientific">Compostibacillus humi</name>
    <dbReference type="NCBI Taxonomy" id="1245525"/>
    <lineage>
        <taxon>Bacteria</taxon>
        <taxon>Bacillati</taxon>
        <taxon>Bacillota</taxon>
        <taxon>Bacilli</taxon>
        <taxon>Bacillales</taxon>
        <taxon>Bacillaceae</taxon>
        <taxon>Compostibacillus</taxon>
    </lineage>
</organism>
<dbReference type="RefSeq" id="WP_188391077.1">
    <property type="nucleotide sequence ID" value="NZ_BMEV01000010.1"/>
</dbReference>
<comment type="caution">
    <text evidence="2">The sequence shown here is derived from an EMBL/GenBank/DDBJ whole genome shotgun (WGS) entry which is preliminary data.</text>
</comment>
<sequence>MKYTSKEFSNIHHVFQPIYHLKNNEIYGYELLLRSASHPNPEKFFSLAKKNNQLYEVDMISIEEAFQTIEKHKQILEDKYLFINIFPSTLLHKDFLLKFGSLQAKNKIDANHIVFEVNEAEKVENLEDLNHILNELKSYGFQIALDDLGKGEFTFRSIVELEPTIAKIDRFFSQGLKESSKKQKLLKLLLEFFESDSRVILEGLEHEEDLESAKSLGITFGQGFLLGKPEPLL</sequence>
<dbReference type="Pfam" id="PF00563">
    <property type="entry name" value="EAL"/>
    <property type="match status" value="1"/>
</dbReference>
<dbReference type="InterPro" id="IPR001633">
    <property type="entry name" value="EAL_dom"/>
</dbReference>
<evidence type="ECO:0000259" key="1">
    <source>
        <dbReference type="PROSITE" id="PS50883"/>
    </source>
</evidence>
<dbReference type="Gene3D" id="3.20.20.450">
    <property type="entry name" value="EAL domain"/>
    <property type="match status" value="1"/>
</dbReference>
<gene>
    <name evidence="2" type="ORF">GCM10010978_07910</name>
</gene>
<dbReference type="Proteomes" id="UP000602050">
    <property type="component" value="Unassembled WGS sequence"/>
</dbReference>
<dbReference type="PANTHER" id="PTHR33121:SF76">
    <property type="entry name" value="SIGNALING PROTEIN"/>
    <property type="match status" value="1"/>
</dbReference>
<name>A0A8J3EKB1_9BACI</name>
<dbReference type="InterPro" id="IPR050706">
    <property type="entry name" value="Cyclic-di-GMP_PDE-like"/>
</dbReference>
<evidence type="ECO:0000313" key="2">
    <source>
        <dbReference type="EMBL" id="GGH71700.1"/>
    </source>
</evidence>
<reference evidence="2" key="1">
    <citation type="journal article" date="2014" name="Int. J. Syst. Evol. Microbiol.">
        <title>Complete genome sequence of Corynebacterium casei LMG S-19264T (=DSM 44701T), isolated from a smear-ripened cheese.</title>
        <authorList>
            <consortium name="US DOE Joint Genome Institute (JGI-PGF)"/>
            <person name="Walter F."/>
            <person name="Albersmeier A."/>
            <person name="Kalinowski J."/>
            <person name="Ruckert C."/>
        </authorList>
    </citation>
    <scope>NUCLEOTIDE SEQUENCE</scope>
    <source>
        <strain evidence="2">CGMCC 1.12360</strain>
    </source>
</reference>
<protein>
    <recommendedName>
        <fullName evidence="1">EAL domain-containing protein</fullName>
    </recommendedName>
</protein>
<proteinExistence type="predicted"/>
<dbReference type="EMBL" id="BMEV01000010">
    <property type="protein sequence ID" value="GGH71700.1"/>
    <property type="molecule type" value="Genomic_DNA"/>
</dbReference>
<accession>A0A8J3EKB1</accession>
<dbReference type="SUPFAM" id="SSF141868">
    <property type="entry name" value="EAL domain-like"/>
    <property type="match status" value="1"/>
</dbReference>
<dbReference type="InterPro" id="IPR035919">
    <property type="entry name" value="EAL_sf"/>
</dbReference>
<dbReference type="PROSITE" id="PS50883">
    <property type="entry name" value="EAL"/>
    <property type="match status" value="1"/>
</dbReference>
<feature type="domain" description="EAL" evidence="1">
    <location>
        <begin position="1"/>
        <end position="233"/>
    </location>
</feature>
<dbReference type="SMART" id="SM00052">
    <property type="entry name" value="EAL"/>
    <property type="match status" value="1"/>
</dbReference>
<dbReference type="AlphaFoldDB" id="A0A8J3EKB1"/>
<dbReference type="PANTHER" id="PTHR33121">
    <property type="entry name" value="CYCLIC DI-GMP PHOSPHODIESTERASE PDEF"/>
    <property type="match status" value="1"/>
</dbReference>
<evidence type="ECO:0000313" key="3">
    <source>
        <dbReference type="Proteomes" id="UP000602050"/>
    </source>
</evidence>
<dbReference type="CDD" id="cd01948">
    <property type="entry name" value="EAL"/>
    <property type="match status" value="1"/>
</dbReference>
<reference evidence="2" key="2">
    <citation type="submission" date="2020-09" db="EMBL/GenBank/DDBJ databases">
        <authorList>
            <person name="Sun Q."/>
            <person name="Zhou Y."/>
        </authorList>
    </citation>
    <scope>NUCLEOTIDE SEQUENCE</scope>
    <source>
        <strain evidence="2">CGMCC 1.12360</strain>
    </source>
</reference>